<dbReference type="InterPro" id="IPR047650">
    <property type="entry name" value="Transpos_IS110"/>
</dbReference>
<organism evidence="4 5">
    <name type="scientific">Vreelandella aquamarina</name>
    <dbReference type="NCBI Taxonomy" id="77097"/>
    <lineage>
        <taxon>Bacteria</taxon>
        <taxon>Pseudomonadati</taxon>
        <taxon>Pseudomonadota</taxon>
        <taxon>Gammaproteobacteria</taxon>
        <taxon>Oceanospirillales</taxon>
        <taxon>Halomonadaceae</taxon>
        <taxon>Vreelandella</taxon>
    </lineage>
</organism>
<dbReference type="RefSeq" id="WP_172416314.1">
    <property type="nucleotide sequence ID" value="NZ_AP022821.1"/>
</dbReference>
<evidence type="ECO:0000259" key="3">
    <source>
        <dbReference type="Pfam" id="PF02371"/>
    </source>
</evidence>
<dbReference type="PANTHER" id="PTHR33055">
    <property type="entry name" value="TRANSPOSASE FOR INSERTION SEQUENCE ELEMENT IS1111A"/>
    <property type="match status" value="1"/>
</dbReference>
<feature type="domain" description="Transposase IS110-like N-terminal" evidence="2">
    <location>
        <begin position="7"/>
        <end position="148"/>
    </location>
</feature>
<feature type="domain" description="Transposase IS116/IS110/IS902 C-terminal" evidence="3">
    <location>
        <begin position="213"/>
        <end position="289"/>
    </location>
</feature>
<reference evidence="4 5" key="1">
    <citation type="submission" date="2020-02" db="EMBL/GenBank/DDBJ databases">
        <title>Complete Genome Sequence of Halomonas meridiana strain BAA-801, Isolated from Deep Sea Thermal Vent.</title>
        <authorList>
            <person name="Takahashi Y."/>
            <person name="Takahashi H."/>
            <person name="Galipon J."/>
            <person name="Arakawa K."/>
        </authorList>
    </citation>
    <scope>NUCLEOTIDE SEQUENCE [LARGE SCALE GENOMIC DNA]</scope>
    <source>
        <strain evidence="4 5">Slthf1</strain>
    </source>
</reference>
<protein>
    <submittedName>
        <fullName evidence="4">Family 20 transposase</fullName>
    </submittedName>
</protein>
<dbReference type="AlphaFoldDB" id="A0A6F8SXJ4"/>
<evidence type="ECO:0000256" key="1">
    <source>
        <dbReference type="SAM" id="Coils"/>
    </source>
</evidence>
<dbReference type="GO" id="GO:0003677">
    <property type="term" value="F:DNA binding"/>
    <property type="evidence" value="ECO:0007669"/>
    <property type="project" value="InterPro"/>
</dbReference>
<feature type="coiled-coil region" evidence="1">
    <location>
        <begin position="179"/>
        <end position="209"/>
    </location>
</feature>
<dbReference type="InterPro" id="IPR003346">
    <property type="entry name" value="Transposase_20"/>
</dbReference>
<dbReference type="NCBIfam" id="NF033542">
    <property type="entry name" value="transpos_IS110"/>
    <property type="match status" value="1"/>
</dbReference>
<name>A0A6F8SXJ4_9GAMM</name>
<dbReference type="InterPro" id="IPR002525">
    <property type="entry name" value="Transp_IS110-like_N"/>
</dbReference>
<dbReference type="Pfam" id="PF02371">
    <property type="entry name" value="Transposase_20"/>
    <property type="match status" value="1"/>
</dbReference>
<dbReference type="GO" id="GO:0006313">
    <property type="term" value="P:DNA transposition"/>
    <property type="evidence" value="ECO:0007669"/>
    <property type="project" value="InterPro"/>
</dbReference>
<evidence type="ECO:0000259" key="2">
    <source>
        <dbReference type="Pfam" id="PF01548"/>
    </source>
</evidence>
<dbReference type="EMBL" id="AP022821">
    <property type="protein sequence ID" value="BCA92426.1"/>
    <property type="molecule type" value="Genomic_DNA"/>
</dbReference>
<keyword evidence="1" id="KW-0175">Coiled coil</keyword>
<accession>A0A6F8SXJ4</accession>
<evidence type="ECO:0000313" key="4">
    <source>
        <dbReference type="EMBL" id="BCA92426.1"/>
    </source>
</evidence>
<dbReference type="Proteomes" id="UP000503197">
    <property type="component" value="Chromosome"/>
</dbReference>
<dbReference type="Pfam" id="PF01548">
    <property type="entry name" value="DEDD_Tnp_IS110"/>
    <property type="match status" value="1"/>
</dbReference>
<gene>
    <name evidence="4" type="ORF">HMSLTHF_22010</name>
</gene>
<sequence length="349" mass="39115">MNKHKTIGIDLAKRVFQVCVVDTRHPRVQVNKELKRHQVLDFMRRQPTCRVFMEACGGSHYWARQLQALGHTVALISPQFVTPFRKGHKTDANDALAIVEAGLRPDMRFVPLKSVEQQDIQSLHRIRERYIHQRTQVINQVHGLLQEYGIISGRGQKALKQRVWRVLEDADNELSMLMRDLIAEQMAELERLNERIQSLDKRVEQMSRAMMPCRQLLAIEGVGPVVATQLYSALGNGEAFKKGRQASAYLGLTPKQHSSGGTTSIRGIGRTGQVSLKAALIRGAHSVINTVGDKPDGKSHWLRALVARVGKNKAAVALANKTVRTAWAVLHSGQSYCKELNERSALMES</sequence>
<evidence type="ECO:0000313" key="5">
    <source>
        <dbReference type="Proteomes" id="UP000503197"/>
    </source>
</evidence>
<dbReference type="GO" id="GO:0004803">
    <property type="term" value="F:transposase activity"/>
    <property type="evidence" value="ECO:0007669"/>
    <property type="project" value="InterPro"/>
</dbReference>
<dbReference type="PANTHER" id="PTHR33055:SF3">
    <property type="entry name" value="PUTATIVE TRANSPOSASE FOR IS117-RELATED"/>
    <property type="match status" value="1"/>
</dbReference>
<proteinExistence type="predicted"/>